<accession>F8NDL6</accession>
<gene>
    <name evidence="2" type="ORF">SERLADRAFT_431739</name>
</gene>
<proteinExistence type="predicted"/>
<dbReference type="KEGG" id="sla:SERLADRAFT_431739"/>
<dbReference type="AlphaFoldDB" id="F8NDL6"/>
<reference evidence="2" key="1">
    <citation type="submission" date="2011-04" db="EMBL/GenBank/DDBJ databases">
        <title>Evolution of plant cell wall degrading machinery underlies the functional diversity of forest fungi.</title>
        <authorList>
            <consortium name="US DOE Joint Genome Institute (JGI-PGF)"/>
            <person name="Eastwood D.C."/>
            <person name="Floudas D."/>
            <person name="Binder M."/>
            <person name="Majcherczyk A."/>
            <person name="Schneider P."/>
            <person name="Aerts A."/>
            <person name="Asiegbu F.O."/>
            <person name="Baker S.E."/>
            <person name="Barry K."/>
            <person name="Bendiksby M."/>
            <person name="Blumentritt M."/>
            <person name="Coutinho P.M."/>
            <person name="Cullen D."/>
            <person name="Cullen D."/>
            <person name="Gathman A."/>
            <person name="Goodell B."/>
            <person name="Henrissat B."/>
            <person name="Ihrmark K."/>
            <person name="Kauserud H."/>
            <person name="Kohler A."/>
            <person name="LaButti K."/>
            <person name="Lapidus A."/>
            <person name="Lavin J.L."/>
            <person name="Lee Y.-H."/>
            <person name="Lindquist E."/>
            <person name="Lilly W."/>
            <person name="Lucas S."/>
            <person name="Morin E."/>
            <person name="Murat C."/>
            <person name="Oguiza J.A."/>
            <person name="Park J."/>
            <person name="Pisabarro A.G."/>
            <person name="Riley R."/>
            <person name="Rosling A."/>
            <person name="Salamov A."/>
            <person name="Schmidt O."/>
            <person name="Schmutz J."/>
            <person name="Skrede I."/>
            <person name="Stenlid J."/>
            <person name="Wiebenga A."/>
            <person name="Xie X."/>
            <person name="Kues U."/>
            <person name="Hibbett D.S."/>
            <person name="Hoffmeister D."/>
            <person name="Hogberg N."/>
            <person name="Martin F."/>
            <person name="Grigoriev I.V."/>
            <person name="Watkinson S.C."/>
        </authorList>
    </citation>
    <scope>NUCLEOTIDE SEQUENCE</scope>
    <source>
        <strain evidence="2">S7.9</strain>
    </source>
</reference>
<dbReference type="EMBL" id="GL945428">
    <property type="protein sequence ID" value="EGO30249.1"/>
    <property type="molecule type" value="Genomic_DNA"/>
</dbReference>
<protein>
    <submittedName>
        <fullName evidence="2">Uncharacterized protein</fullName>
    </submittedName>
</protein>
<name>F8NDL6_SERL9</name>
<dbReference type="Proteomes" id="UP000008064">
    <property type="component" value="Unassembled WGS sequence"/>
</dbReference>
<feature type="region of interest" description="Disordered" evidence="1">
    <location>
        <begin position="1"/>
        <end position="29"/>
    </location>
</feature>
<evidence type="ECO:0000256" key="1">
    <source>
        <dbReference type="SAM" id="MobiDB-lite"/>
    </source>
</evidence>
<dbReference type="RefSeq" id="XP_007312133.1">
    <property type="nucleotide sequence ID" value="XM_007312071.1"/>
</dbReference>
<sequence>MRQKLGMSSEDHAVAAGQEASTLDDHHHIGKSQNSPLHITFFSKMYSHDPACTDFVPNLKIHLLHCMQLTLLAPIVSERHLNDPSPNQQPSIQVILKNDRIYIHNIFCINYTTYNIRQAQDVVNPRTDHCNIMLLAPLDGFDTNLRRPSHPFYYARVLGIYHTNVVCTGQEVTTYYTCKMEFLFVRWYKLCGPLNRETDSGWYKLNMLHFVPIAEDDAFGFVNPADVLPSCHLVPAFHEGKLHPDGIGMSNFAQDAQDWKKYYVNWFVDQDMMMQYHWGLGIGHTYACGEASEGINRLGVFATNDFMVFLPSSSMM</sequence>
<evidence type="ECO:0000313" key="2">
    <source>
        <dbReference type="EMBL" id="EGO30249.1"/>
    </source>
</evidence>
<dbReference type="HOGENOM" id="CLU_002498_9_0_1"/>
<dbReference type="GeneID" id="18813812"/>
<organism>
    <name type="scientific">Serpula lacrymans var. lacrymans (strain S7.9)</name>
    <name type="common">Dry rot fungus</name>
    <dbReference type="NCBI Taxonomy" id="578457"/>
    <lineage>
        <taxon>Eukaryota</taxon>
        <taxon>Fungi</taxon>
        <taxon>Dikarya</taxon>
        <taxon>Basidiomycota</taxon>
        <taxon>Agaricomycotina</taxon>
        <taxon>Agaricomycetes</taxon>
        <taxon>Agaricomycetidae</taxon>
        <taxon>Boletales</taxon>
        <taxon>Coniophorineae</taxon>
        <taxon>Serpulaceae</taxon>
        <taxon>Serpula</taxon>
    </lineage>
</organism>
<dbReference type="OrthoDB" id="3183767at2759"/>